<organism evidence="1 2">
    <name type="scientific">Smittium megazygosporum</name>
    <dbReference type="NCBI Taxonomy" id="133381"/>
    <lineage>
        <taxon>Eukaryota</taxon>
        <taxon>Fungi</taxon>
        <taxon>Fungi incertae sedis</taxon>
        <taxon>Zoopagomycota</taxon>
        <taxon>Kickxellomycotina</taxon>
        <taxon>Harpellomycetes</taxon>
        <taxon>Harpellales</taxon>
        <taxon>Legeriomycetaceae</taxon>
        <taxon>Smittium</taxon>
    </lineage>
</organism>
<evidence type="ECO:0000313" key="1">
    <source>
        <dbReference type="EMBL" id="PVU98824.1"/>
    </source>
</evidence>
<dbReference type="EMBL" id="MBFS01002340">
    <property type="protein sequence ID" value="PVU98824.1"/>
    <property type="molecule type" value="Genomic_DNA"/>
</dbReference>
<proteinExistence type="predicted"/>
<sequence length="51" mass="5677">MVTFPGGFISLSGSSTIEVLRIPICILHVLKRPFLDSQQMELDDRDLGDSK</sequence>
<evidence type="ECO:0000313" key="2">
    <source>
        <dbReference type="Proteomes" id="UP000245609"/>
    </source>
</evidence>
<name>A0A2T9Z2Q7_9FUNG</name>
<keyword evidence="2" id="KW-1185">Reference proteome</keyword>
<comment type="caution">
    <text evidence="1">The sequence shown here is derived from an EMBL/GenBank/DDBJ whole genome shotgun (WGS) entry which is preliminary data.</text>
</comment>
<dbReference type="Proteomes" id="UP000245609">
    <property type="component" value="Unassembled WGS sequence"/>
</dbReference>
<accession>A0A2T9Z2Q7</accession>
<protein>
    <submittedName>
        <fullName evidence="1">Uncharacterized protein</fullName>
    </submittedName>
</protein>
<gene>
    <name evidence="1" type="ORF">BB560_005603</name>
</gene>
<reference evidence="1 2" key="1">
    <citation type="journal article" date="2018" name="MBio">
        <title>Comparative Genomics Reveals the Core Gene Toolbox for the Fungus-Insect Symbiosis.</title>
        <authorList>
            <person name="Wang Y."/>
            <person name="Stata M."/>
            <person name="Wang W."/>
            <person name="Stajich J.E."/>
            <person name="White M.M."/>
            <person name="Moncalvo J.M."/>
        </authorList>
    </citation>
    <scope>NUCLEOTIDE SEQUENCE [LARGE SCALE GENOMIC DNA]</scope>
    <source>
        <strain evidence="1 2">SC-DP-2</strain>
    </source>
</reference>
<dbReference type="AlphaFoldDB" id="A0A2T9Z2Q7"/>